<dbReference type="Pfam" id="PF01381">
    <property type="entry name" value="HTH_3"/>
    <property type="match status" value="1"/>
</dbReference>
<dbReference type="GO" id="GO:0003677">
    <property type="term" value="F:DNA binding"/>
    <property type="evidence" value="ECO:0007669"/>
    <property type="project" value="UniProtKB-KW"/>
</dbReference>
<dbReference type="PANTHER" id="PTHR46797">
    <property type="entry name" value="HTH-TYPE TRANSCRIPTIONAL REGULATOR"/>
    <property type="match status" value="1"/>
</dbReference>
<dbReference type="Pfam" id="PF07883">
    <property type="entry name" value="Cupin_2"/>
    <property type="match status" value="1"/>
</dbReference>
<dbReference type="KEGG" id="ncu:F0U83_06265"/>
<dbReference type="PANTHER" id="PTHR46797:SF20">
    <property type="entry name" value="BLR4304 PROTEIN"/>
    <property type="match status" value="1"/>
</dbReference>
<dbReference type="InterPro" id="IPR010982">
    <property type="entry name" value="Lambda_DNA-bd_dom_sf"/>
</dbReference>
<dbReference type="EMBL" id="CP043869">
    <property type="protein sequence ID" value="QEQ98356.1"/>
    <property type="molecule type" value="Genomic_DNA"/>
</dbReference>
<accession>A0A5P1RH32</accession>
<proteinExistence type="predicted"/>
<dbReference type="InterPro" id="IPR001387">
    <property type="entry name" value="Cro/C1-type_HTH"/>
</dbReference>
<reference evidence="4 5" key="1">
    <citation type="journal article" date="2019" name="Biochem. Eng. J.">
        <title>Metabolic engineering of the marine bacteria Neptunomonas concharum for the production of acetoin and meso-2,3-butanediol from acetate.</title>
        <authorList>
            <person name="Li W."/>
            <person name="Pu N."/>
            <person name="Liu C.-X."/>
            <person name="Yuan Q.-P."/>
            <person name="Li Z.-J."/>
        </authorList>
    </citation>
    <scope>NUCLEOTIDE SEQUENCE [LARGE SCALE GENOMIC DNA]</scope>
    <source>
        <strain evidence="4 5">JCM17730</strain>
    </source>
</reference>
<dbReference type="InterPro" id="IPR013096">
    <property type="entry name" value="Cupin_2"/>
</dbReference>
<dbReference type="SUPFAM" id="SSF47413">
    <property type="entry name" value="lambda repressor-like DNA-binding domains"/>
    <property type="match status" value="1"/>
</dbReference>
<feature type="compositionally biased region" description="Basic and acidic residues" evidence="2">
    <location>
        <begin position="77"/>
        <end position="94"/>
    </location>
</feature>
<evidence type="ECO:0000259" key="3">
    <source>
        <dbReference type="PROSITE" id="PS50943"/>
    </source>
</evidence>
<gene>
    <name evidence="4" type="ORF">F0U83_06265</name>
</gene>
<dbReference type="SMART" id="SM00530">
    <property type="entry name" value="HTH_XRE"/>
    <property type="match status" value="1"/>
</dbReference>
<evidence type="ECO:0000256" key="2">
    <source>
        <dbReference type="SAM" id="MobiDB-lite"/>
    </source>
</evidence>
<feature type="region of interest" description="Disordered" evidence="2">
    <location>
        <begin position="69"/>
        <end position="94"/>
    </location>
</feature>
<dbReference type="InterPro" id="IPR011051">
    <property type="entry name" value="RmlC_Cupin_sf"/>
</dbReference>
<dbReference type="Proteomes" id="UP000324760">
    <property type="component" value="Chromosome"/>
</dbReference>
<evidence type="ECO:0000256" key="1">
    <source>
        <dbReference type="ARBA" id="ARBA00023125"/>
    </source>
</evidence>
<feature type="domain" description="HTH cro/C1-type" evidence="3">
    <location>
        <begin position="11"/>
        <end position="65"/>
    </location>
</feature>
<sequence>MVEPLQLGKRVKEIRLSQNLTLEEASKLTGLARSTLSKIENEQISPTFSAVSKLVKGLGIDIPQLFTQPSKTAGAGGRRDITRSGEGKPHPTPTYEHELLANQLTSKKMLPYKTTVRARSFEEFGEWVRHEGEELLYVISGSIIFYSEFYEPVPMEEGDSAYYDCEMGHAVISTSKQDAEILWVTA</sequence>
<evidence type="ECO:0000313" key="4">
    <source>
        <dbReference type="EMBL" id="QEQ98356.1"/>
    </source>
</evidence>
<dbReference type="GO" id="GO:0003700">
    <property type="term" value="F:DNA-binding transcription factor activity"/>
    <property type="evidence" value="ECO:0007669"/>
    <property type="project" value="TreeGrafter"/>
</dbReference>
<evidence type="ECO:0000313" key="5">
    <source>
        <dbReference type="Proteomes" id="UP000324760"/>
    </source>
</evidence>
<dbReference type="AlphaFoldDB" id="A0A5P1RH32"/>
<keyword evidence="1" id="KW-0238">DNA-binding</keyword>
<dbReference type="InterPro" id="IPR014710">
    <property type="entry name" value="RmlC-like_jellyroll"/>
</dbReference>
<dbReference type="Gene3D" id="1.10.260.40">
    <property type="entry name" value="lambda repressor-like DNA-binding domains"/>
    <property type="match status" value="1"/>
</dbReference>
<dbReference type="CDD" id="cd00093">
    <property type="entry name" value="HTH_XRE"/>
    <property type="match status" value="1"/>
</dbReference>
<keyword evidence="5" id="KW-1185">Reference proteome</keyword>
<dbReference type="OrthoDB" id="9805356at2"/>
<dbReference type="RefSeq" id="WP_138988736.1">
    <property type="nucleotide sequence ID" value="NZ_CP043869.1"/>
</dbReference>
<dbReference type="Gene3D" id="2.60.120.10">
    <property type="entry name" value="Jelly Rolls"/>
    <property type="match status" value="1"/>
</dbReference>
<dbReference type="PROSITE" id="PS50943">
    <property type="entry name" value="HTH_CROC1"/>
    <property type="match status" value="1"/>
</dbReference>
<dbReference type="CDD" id="cd02209">
    <property type="entry name" value="cupin_XRE_C"/>
    <property type="match status" value="1"/>
</dbReference>
<protein>
    <submittedName>
        <fullName evidence="4">Helix-turn-helix domain-containing protein</fullName>
    </submittedName>
</protein>
<dbReference type="SUPFAM" id="SSF51182">
    <property type="entry name" value="RmlC-like cupins"/>
    <property type="match status" value="1"/>
</dbReference>
<organism evidence="4 5">
    <name type="scientific">Neptunomonas concharum</name>
    <dbReference type="NCBI Taxonomy" id="1031538"/>
    <lineage>
        <taxon>Bacteria</taxon>
        <taxon>Pseudomonadati</taxon>
        <taxon>Pseudomonadota</taxon>
        <taxon>Gammaproteobacteria</taxon>
        <taxon>Oceanospirillales</taxon>
        <taxon>Oceanospirillaceae</taxon>
        <taxon>Neptunomonas</taxon>
    </lineage>
</organism>
<dbReference type="InterPro" id="IPR050807">
    <property type="entry name" value="TransReg_Diox_bact_type"/>
</dbReference>
<dbReference type="GO" id="GO:0005829">
    <property type="term" value="C:cytosol"/>
    <property type="evidence" value="ECO:0007669"/>
    <property type="project" value="TreeGrafter"/>
</dbReference>
<name>A0A5P1RH32_9GAMM</name>